<dbReference type="EMBL" id="BORQ01000004">
    <property type="protein sequence ID" value="GIO32276.1"/>
    <property type="molecule type" value="Genomic_DNA"/>
</dbReference>
<dbReference type="InterPro" id="IPR032322">
    <property type="entry name" value="DUF4850"/>
</dbReference>
<reference evidence="2" key="1">
    <citation type="submission" date="2021-03" db="EMBL/GenBank/DDBJ databases">
        <title>Antimicrobial resistance genes in bacteria isolated from Japanese honey, and their potential for conferring macrolide and lincosamide resistance in the American foulbrood pathogen Paenibacillus larvae.</title>
        <authorList>
            <person name="Okamoto M."/>
            <person name="Kumagai M."/>
            <person name="Kanamori H."/>
            <person name="Takamatsu D."/>
        </authorList>
    </citation>
    <scope>NUCLEOTIDE SEQUENCE</scope>
    <source>
        <strain evidence="2">J2TS6</strain>
    </source>
</reference>
<keyword evidence="3" id="KW-1185">Reference proteome</keyword>
<name>A0A920CAC7_9BACL</name>
<dbReference type="RefSeq" id="WP_212957992.1">
    <property type="nucleotide sequence ID" value="NZ_BORQ01000004.1"/>
</dbReference>
<sequence>MKRNGITTSGSMRGRLFILTVAVVIILLCTTSLTGPGSMSADEQHGQGQNHQVQDPTPGEGADLGANGAGSGSVNQPATVQCGVLKLDQPGGGIGQIPLYCISGTFYGGFAPPNVPHADLPALRGISLPASESTRWGAFFLNGGSNHGYLLLAPRHWKVVTADIGMNGSVKIELQDPSDPLIRATYSDTGSCGGCATQMIGSYFPDMRAWAEEQGMTPDALTFDKQSVVNDHIVQYRLHKDAAAYRTYGAAYRFQGKDDNRFTMLEVEAPEPRLKDVGSMLDFFAKYPTALVY</sequence>
<organism evidence="2 3">
    <name type="scientific">Paenibacillus albilobatus</name>
    <dbReference type="NCBI Taxonomy" id="2716884"/>
    <lineage>
        <taxon>Bacteria</taxon>
        <taxon>Bacillati</taxon>
        <taxon>Bacillota</taxon>
        <taxon>Bacilli</taxon>
        <taxon>Bacillales</taxon>
        <taxon>Paenibacillaceae</taxon>
        <taxon>Paenibacillus</taxon>
    </lineage>
</organism>
<evidence type="ECO:0000313" key="3">
    <source>
        <dbReference type="Proteomes" id="UP000679779"/>
    </source>
</evidence>
<feature type="region of interest" description="Disordered" evidence="1">
    <location>
        <begin position="37"/>
        <end position="72"/>
    </location>
</feature>
<feature type="compositionally biased region" description="Polar residues" evidence="1">
    <location>
        <begin position="46"/>
        <end position="55"/>
    </location>
</feature>
<dbReference type="Pfam" id="PF16142">
    <property type="entry name" value="DUF4850"/>
    <property type="match status" value="1"/>
</dbReference>
<dbReference type="AlphaFoldDB" id="A0A920CAC7"/>
<evidence type="ECO:0000313" key="2">
    <source>
        <dbReference type="EMBL" id="GIO32276.1"/>
    </source>
</evidence>
<evidence type="ECO:0008006" key="4">
    <source>
        <dbReference type="Google" id="ProtNLM"/>
    </source>
</evidence>
<gene>
    <name evidence="2" type="ORF">J2TS6_34170</name>
</gene>
<comment type="caution">
    <text evidence="2">The sequence shown here is derived from an EMBL/GenBank/DDBJ whole genome shotgun (WGS) entry which is preliminary data.</text>
</comment>
<protein>
    <recommendedName>
        <fullName evidence="4">DUF4850 domain-containing protein</fullName>
    </recommendedName>
</protein>
<evidence type="ECO:0000256" key="1">
    <source>
        <dbReference type="SAM" id="MobiDB-lite"/>
    </source>
</evidence>
<proteinExistence type="predicted"/>
<accession>A0A920CAC7</accession>
<dbReference type="Proteomes" id="UP000679779">
    <property type="component" value="Unassembled WGS sequence"/>
</dbReference>